<keyword evidence="6" id="KW-0732">Signal</keyword>
<evidence type="ECO:0000256" key="2">
    <source>
        <dbReference type="ARBA" id="ARBA00005220"/>
    </source>
</evidence>
<dbReference type="GO" id="GO:0030570">
    <property type="term" value="F:pectate lyase activity"/>
    <property type="evidence" value="ECO:0007669"/>
    <property type="project" value="UniProtKB-EC"/>
</dbReference>
<evidence type="ECO:0000259" key="11">
    <source>
        <dbReference type="SMART" id="SM00656"/>
    </source>
</evidence>
<dbReference type="STRING" id="4572.M7YGF6"/>
<dbReference type="AlphaFoldDB" id="M7YGF6"/>
<dbReference type="Pfam" id="PF00544">
    <property type="entry name" value="Pectate_lyase_4"/>
    <property type="match status" value="1"/>
</dbReference>
<keyword evidence="9 10" id="KW-0456">Lyase</keyword>
<evidence type="ECO:0000256" key="3">
    <source>
        <dbReference type="ARBA" id="ARBA00010980"/>
    </source>
</evidence>
<evidence type="ECO:0000256" key="8">
    <source>
        <dbReference type="ARBA" id="ARBA00023180"/>
    </source>
</evidence>
<dbReference type="GO" id="GO:0045490">
    <property type="term" value="P:pectin catabolic process"/>
    <property type="evidence" value="ECO:0007669"/>
    <property type="project" value="UniProtKB-UniPathway"/>
</dbReference>
<name>M7YGF6_TRIUA</name>
<comment type="catalytic activity">
    <reaction evidence="1 10">
        <text>Eliminative cleavage of (1-&gt;4)-alpha-D-galacturonan to give oligosaccharides with 4-deoxy-alpha-D-galact-4-enuronosyl groups at their non-reducing ends.</text>
        <dbReference type="EC" id="4.2.2.2"/>
    </reaction>
</comment>
<comment type="pathway">
    <text evidence="2 10">Glycan metabolism; pectin degradation; 2-dehydro-3-deoxy-D-gluconate from pectin: step 2/5.</text>
</comment>
<dbReference type="PRINTS" id="PR00807">
    <property type="entry name" value="AMBALLERGEN"/>
</dbReference>
<protein>
    <recommendedName>
        <fullName evidence="4 10">Pectate lyase</fullName>
        <ecNumber evidence="4 10">4.2.2.2</ecNumber>
    </recommendedName>
</protein>
<organism evidence="12">
    <name type="scientific">Triticum urartu</name>
    <name type="common">Red wild einkorn</name>
    <name type="synonym">Crithodium urartu</name>
    <dbReference type="NCBI Taxonomy" id="4572"/>
    <lineage>
        <taxon>Eukaryota</taxon>
        <taxon>Viridiplantae</taxon>
        <taxon>Streptophyta</taxon>
        <taxon>Embryophyta</taxon>
        <taxon>Tracheophyta</taxon>
        <taxon>Spermatophyta</taxon>
        <taxon>Magnoliopsida</taxon>
        <taxon>Liliopsida</taxon>
        <taxon>Poales</taxon>
        <taxon>Poaceae</taxon>
        <taxon>BOP clade</taxon>
        <taxon>Pooideae</taxon>
        <taxon>Triticodae</taxon>
        <taxon>Triticeae</taxon>
        <taxon>Triticinae</taxon>
        <taxon>Triticum</taxon>
    </lineage>
</organism>
<dbReference type="eggNOG" id="ENOG502QQE2">
    <property type="taxonomic scope" value="Eukaryota"/>
</dbReference>
<dbReference type="GO" id="GO:0046872">
    <property type="term" value="F:metal ion binding"/>
    <property type="evidence" value="ECO:0007669"/>
    <property type="project" value="UniProtKB-KW"/>
</dbReference>
<proteinExistence type="inferred from homology"/>
<evidence type="ECO:0000256" key="1">
    <source>
        <dbReference type="ARBA" id="ARBA00000695"/>
    </source>
</evidence>
<dbReference type="UniPathway" id="UPA00545">
    <property type="reaction ID" value="UER00824"/>
</dbReference>
<dbReference type="EC" id="4.2.2.2" evidence="4 10"/>
<evidence type="ECO:0000256" key="7">
    <source>
        <dbReference type="ARBA" id="ARBA00022837"/>
    </source>
</evidence>
<accession>M7YGF6</accession>
<dbReference type="OMA" id="DVWKNWQ"/>
<keyword evidence="7 10" id="KW-0106">Calcium</keyword>
<dbReference type="EMBL" id="KD281807">
    <property type="protein sequence ID" value="EMS45831.1"/>
    <property type="molecule type" value="Genomic_DNA"/>
</dbReference>
<evidence type="ECO:0000313" key="12">
    <source>
        <dbReference type="EMBL" id="EMS45831.1"/>
    </source>
</evidence>
<evidence type="ECO:0000256" key="10">
    <source>
        <dbReference type="RuleBase" id="RU361123"/>
    </source>
</evidence>
<feature type="domain" description="Pectate lyase" evidence="11">
    <location>
        <begin position="172"/>
        <end position="369"/>
    </location>
</feature>
<dbReference type="SUPFAM" id="SSF51126">
    <property type="entry name" value="Pectin lyase-like"/>
    <property type="match status" value="2"/>
</dbReference>
<dbReference type="PANTHER" id="PTHR31683:SF192">
    <property type="entry name" value="PECTATE LYASE"/>
    <property type="match status" value="1"/>
</dbReference>
<dbReference type="InterPro" id="IPR018082">
    <property type="entry name" value="AmbAllergen"/>
</dbReference>
<evidence type="ECO:0000256" key="9">
    <source>
        <dbReference type="ARBA" id="ARBA00023239"/>
    </source>
</evidence>
<evidence type="ECO:0000256" key="4">
    <source>
        <dbReference type="ARBA" id="ARBA00012272"/>
    </source>
</evidence>
<dbReference type="SMART" id="SM00656">
    <property type="entry name" value="Amb_all"/>
    <property type="match status" value="1"/>
</dbReference>
<comment type="cofactor">
    <cofactor evidence="10">
        <name>Ca(2+)</name>
        <dbReference type="ChEBI" id="CHEBI:29108"/>
    </cofactor>
    <text evidence="10">Binds 1 Ca(2+) ion. Required for its activity.</text>
</comment>
<dbReference type="PANTHER" id="PTHR31683">
    <property type="entry name" value="PECTATE LYASE 18-RELATED"/>
    <property type="match status" value="1"/>
</dbReference>
<dbReference type="InterPro" id="IPR007524">
    <property type="entry name" value="Pec_lyase_N"/>
</dbReference>
<dbReference type="Pfam" id="PF04431">
    <property type="entry name" value="Pec_lyase_N"/>
    <property type="match status" value="1"/>
</dbReference>
<gene>
    <name evidence="12" type="ORF">TRIUR3_28090</name>
</gene>
<dbReference type="InterPro" id="IPR002022">
    <property type="entry name" value="Pec_lyase"/>
</dbReference>
<dbReference type="Gene3D" id="2.160.20.10">
    <property type="entry name" value="Single-stranded right-handed beta-helix, Pectin lyase-like"/>
    <property type="match status" value="2"/>
</dbReference>
<dbReference type="InterPro" id="IPR011050">
    <property type="entry name" value="Pectin_lyase_fold/virulence"/>
</dbReference>
<sequence length="540" mass="60123">MRLARCAQGFGRHATGGLGGKIYIVTDGADDDALEPRAGARPQLEARARAEAAYHPNPIEVANSLNRAVHRAVREESGSRRKLLGLHKKFAGPCTATNPIDRCWRCRDDWATDRMRLARCAQGFGRHATGGLGGKIYIVTDGDDDDVLEPRPGTLRWAVIQNEPLWIIFARPMLIKLKEELLVGSNKTIDGRGVQLRIADGAQVTVQYAHNVIIHNIHVNDLIVGKGGRIRDSPQHAGFRTQSDGDGVSVFGSTDVWLDHLSLATCQDGLIDVIDQSTGVTISNCHLTNHNDVMLFGSSDSNPKDEIMQITVAFNHFGRGLVQRMPRCRWGFFHVVNNDYTHWLMYAIGGSKNPTIISQGNRYIAPPNLAAKLITKRLYAEESEWKNWVWHSEGDLMLNDAVFTDSGGPNQRKFEKDDLIPPKPGSLNYNTTKPLTRTNYVLWKAQARSQIMGVGLYNYIDNIIEEPRKIITTKDKDGKDQRYELTKPHSIRCSTDPILKPGNHIEIPKINGSHVLDLWIDVGLSTHLHVEGLGATVVRL</sequence>
<evidence type="ECO:0000256" key="6">
    <source>
        <dbReference type="ARBA" id="ARBA00022729"/>
    </source>
</evidence>
<dbReference type="InterPro" id="IPR012334">
    <property type="entry name" value="Pectin_lyas_fold"/>
</dbReference>
<reference evidence="12" key="1">
    <citation type="journal article" date="2013" name="Nature">
        <title>Draft genome of the wheat A-genome progenitor Triticum urartu.</title>
        <authorList>
            <person name="Ling H.Q."/>
            <person name="Zhao S."/>
            <person name="Liu D."/>
            <person name="Wang J."/>
            <person name="Sun H."/>
            <person name="Zhang C."/>
            <person name="Fan H."/>
            <person name="Li D."/>
            <person name="Dong L."/>
            <person name="Tao Y."/>
            <person name="Gao C."/>
            <person name="Wu H."/>
            <person name="Li Y."/>
            <person name="Cui Y."/>
            <person name="Guo X."/>
            <person name="Zheng S."/>
            <person name="Wang B."/>
            <person name="Yu K."/>
            <person name="Liang Q."/>
            <person name="Yang W."/>
            <person name="Lou X."/>
            <person name="Chen J."/>
            <person name="Feng M."/>
            <person name="Jian J."/>
            <person name="Zhang X."/>
            <person name="Luo G."/>
            <person name="Jiang Y."/>
            <person name="Liu J."/>
            <person name="Wang Z."/>
            <person name="Sha Y."/>
            <person name="Zhang B."/>
            <person name="Wu H."/>
            <person name="Tang D."/>
            <person name="Shen Q."/>
            <person name="Xue P."/>
            <person name="Zou S."/>
            <person name="Wang X."/>
            <person name="Liu X."/>
            <person name="Wang F."/>
            <person name="Yang Y."/>
            <person name="An X."/>
            <person name="Dong Z."/>
            <person name="Zhang K."/>
            <person name="Zhang X."/>
            <person name="Luo M.C."/>
            <person name="Dvorak J."/>
            <person name="Tong Y."/>
            <person name="Wang J."/>
            <person name="Yang H."/>
            <person name="Li Z."/>
            <person name="Wang D."/>
            <person name="Zhang A."/>
            <person name="Wang J."/>
        </authorList>
    </citation>
    <scope>NUCLEOTIDE SEQUENCE</scope>
</reference>
<comment type="similarity">
    <text evidence="3 10">Belongs to the polysaccharide lyase 1 family.</text>
</comment>
<evidence type="ECO:0000256" key="5">
    <source>
        <dbReference type="ARBA" id="ARBA00022723"/>
    </source>
</evidence>
<keyword evidence="8" id="KW-0325">Glycoprotein</keyword>
<keyword evidence="5 10" id="KW-0479">Metal-binding</keyword>
<dbReference type="InterPro" id="IPR045032">
    <property type="entry name" value="PEL"/>
</dbReference>